<dbReference type="AlphaFoldDB" id="W5MC83"/>
<name>W5MC83_LEPOC</name>
<evidence type="ECO:0000313" key="3">
    <source>
        <dbReference type="Proteomes" id="UP000018468"/>
    </source>
</evidence>
<dbReference type="STRING" id="7918.ENSLOCP00000005992"/>
<protein>
    <submittedName>
        <fullName evidence="2">Thymus, brain and testes associated</fullName>
    </submittedName>
</protein>
<dbReference type="PANTHER" id="PTHR33772:SF1">
    <property type="entry name" value="PROTEIN TBATA"/>
    <property type="match status" value="1"/>
</dbReference>
<dbReference type="EMBL" id="AHAT01025169">
    <property type="status" value="NOT_ANNOTATED_CDS"/>
    <property type="molecule type" value="Genomic_DNA"/>
</dbReference>
<dbReference type="PANTHER" id="PTHR33772">
    <property type="entry name" value="THYMUS, BRAIN AND TESTES-ASSOCIATED"/>
    <property type="match status" value="1"/>
</dbReference>
<dbReference type="OMA" id="VGDPQSN"/>
<feature type="compositionally biased region" description="Polar residues" evidence="1">
    <location>
        <begin position="298"/>
        <end position="308"/>
    </location>
</feature>
<feature type="compositionally biased region" description="Low complexity" evidence="1">
    <location>
        <begin position="191"/>
        <end position="204"/>
    </location>
</feature>
<organism evidence="2 3">
    <name type="scientific">Lepisosteus oculatus</name>
    <name type="common">Spotted gar</name>
    <dbReference type="NCBI Taxonomy" id="7918"/>
    <lineage>
        <taxon>Eukaryota</taxon>
        <taxon>Metazoa</taxon>
        <taxon>Chordata</taxon>
        <taxon>Craniata</taxon>
        <taxon>Vertebrata</taxon>
        <taxon>Euteleostomi</taxon>
        <taxon>Actinopterygii</taxon>
        <taxon>Neopterygii</taxon>
        <taxon>Holostei</taxon>
        <taxon>Semionotiformes</taxon>
        <taxon>Lepisosteidae</taxon>
        <taxon>Lepisosteus</taxon>
    </lineage>
</organism>
<evidence type="ECO:0000313" key="2">
    <source>
        <dbReference type="Ensembl" id="ENSLOCP00000005992.1"/>
    </source>
</evidence>
<sequence length="335" mass="36993">MELSVRQRMGTLGDPVSGTFNRKVALGNMKKAEEVSFNNPLRLTGASKGPAKGSPRFGMLSHHSFFSRHNPHPNRVTHIQEGLNGRPVCTVNDDWYASTPLSPHPLIRSQLPMTVLGAPGIKIPFGDLYGNNDLYLQTGLISEAWREELKDLAAQLSLAASPGTDGKKAQVEEGPVRRATQYSAQTGRIIPASSLPPSRRSTPASRRHSRARGQVPSPAFHDQELMVLELLCQILQTDSLSQVQQWLLLAGQREKDLVMQMIQQAVDVSSLDSRHTSGSRGERFHTQGSPLMRRSFTGRRSNQGQNQESIKEDERPDRIGTAEVLQIHTDKADVS</sequence>
<reference evidence="2" key="3">
    <citation type="submission" date="2025-09" db="UniProtKB">
        <authorList>
            <consortium name="Ensembl"/>
        </authorList>
    </citation>
    <scope>IDENTIFICATION</scope>
</reference>
<dbReference type="GeneTree" id="ENSGT00510000048896"/>
<feature type="compositionally biased region" description="Basic and acidic residues" evidence="1">
    <location>
        <begin position="165"/>
        <end position="176"/>
    </location>
</feature>
<dbReference type="InParanoid" id="W5MC83"/>
<dbReference type="eggNOG" id="ENOG502RZQH">
    <property type="taxonomic scope" value="Eukaryota"/>
</dbReference>
<dbReference type="Ensembl" id="ENSLOCT00000006000.1">
    <property type="protein sequence ID" value="ENSLOCP00000005992.1"/>
    <property type="gene ID" value="ENSLOCG00000004981.1"/>
</dbReference>
<dbReference type="InterPro" id="IPR037394">
    <property type="entry name" value="TBATA-like"/>
</dbReference>
<keyword evidence="3" id="KW-1185">Reference proteome</keyword>
<dbReference type="Pfam" id="PF15256">
    <property type="entry name" value="SPATIAL"/>
    <property type="match status" value="1"/>
</dbReference>
<reference evidence="3" key="1">
    <citation type="submission" date="2011-12" db="EMBL/GenBank/DDBJ databases">
        <title>The Draft Genome of Lepisosteus oculatus.</title>
        <authorList>
            <consortium name="The Broad Institute Genome Assembly &amp; Analysis Group"/>
            <consortium name="Computational R&amp;D Group"/>
            <consortium name="and Sequencing Platform"/>
            <person name="Di Palma F."/>
            <person name="Alfoldi J."/>
            <person name="Johnson J."/>
            <person name="Berlin A."/>
            <person name="Gnerre S."/>
            <person name="Jaffe D."/>
            <person name="MacCallum I."/>
            <person name="Young S."/>
            <person name="Walker B.J."/>
            <person name="Lander E.S."/>
            <person name="Lindblad-Toh K."/>
        </authorList>
    </citation>
    <scope>NUCLEOTIDE SEQUENCE [LARGE SCALE GENOMIC DNA]</scope>
</reference>
<dbReference type="Proteomes" id="UP000018468">
    <property type="component" value="Linkage group LG5"/>
</dbReference>
<accession>W5MC83</accession>
<evidence type="ECO:0000256" key="1">
    <source>
        <dbReference type="SAM" id="MobiDB-lite"/>
    </source>
</evidence>
<feature type="region of interest" description="Disordered" evidence="1">
    <location>
        <begin position="272"/>
        <end position="335"/>
    </location>
</feature>
<proteinExistence type="predicted"/>
<dbReference type="HOGENOM" id="CLU_063592_1_0_1"/>
<feature type="region of interest" description="Disordered" evidence="1">
    <location>
        <begin position="160"/>
        <end position="218"/>
    </location>
</feature>
<feature type="compositionally biased region" description="Basic and acidic residues" evidence="1">
    <location>
        <begin position="272"/>
        <end position="285"/>
    </location>
</feature>
<feature type="compositionally biased region" description="Basic and acidic residues" evidence="1">
    <location>
        <begin position="309"/>
        <end position="320"/>
    </location>
</feature>
<reference evidence="2" key="2">
    <citation type="submission" date="2025-08" db="UniProtKB">
        <authorList>
            <consortium name="Ensembl"/>
        </authorList>
    </citation>
    <scope>IDENTIFICATION</scope>
</reference>
<dbReference type="Bgee" id="ENSLOCG00000004981">
    <property type="expression patterns" value="Expressed in brain and 8 other cell types or tissues"/>
</dbReference>